<gene>
    <name evidence="2" type="ORF">HNY73_014526</name>
</gene>
<organism evidence="2 3">
    <name type="scientific">Argiope bruennichi</name>
    <name type="common">Wasp spider</name>
    <name type="synonym">Aranea bruennichi</name>
    <dbReference type="NCBI Taxonomy" id="94029"/>
    <lineage>
        <taxon>Eukaryota</taxon>
        <taxon>Metazoa</taxon>
        <taxon>Ecdysozoa</taxon>
        <taxon>Arthropoda</taxon>
        <taxon>Chelicerata</taxon>
        <taxon>Arachnida</taxon>
        <taxon>Araneae</taxon>
        <taxon>Araneomorphae</taxon>
        <taxon>Entelegynae</taxon>
        <taxon>Araneoidea</taxon>
        <taxon>Araneidae</taxon>
        <taxon>Argiope</taxon>
    </lineage>
</organism>
<dbReference type="EMBL" id="JABXBU010002072">
    <property type="protein sequence ID" value="KAF8777711.1"/>
    <property type="molecule type" value="Genomic_DNA"/>
</dbReference>
<evidence type="ECO:0000313" key="3">
    <source>
        <dbReference type="Proteomes" id="UP000807504"/>
    </source>
</evidence>
<evidence type="ECO:0000256" key="1">
    <source>
        <dbReference type="SAM" id="Phobius"/>
    </source>
</evidence>
<reference evidence="2" key="1">
    <citation type="journal article" date="2020" name="bioRxiv">
        <title>Chromosome-level reference genome of the European wasp spider Argiope bruennichi: a resource for studies on range expansion and evolutionary adaptation.</title>
        <authorList>
            <person name="Sheffer M.M."/>
            <person name="Hoppe A."/>
            <person name="Krehenwinkel H."/>
            <person name="Uhl G."/>
            <person name="Kuss A.W."/>
            <person name="Jensen L."/>
            <person name="Jensen C."/>
            <person name="Gillespie R.G."/>
            <person name="Hoff K.J."/>
            <person name="Prost S."/>
        </authorList>
    </citation>
    <scope>NUCLEOTIDE SEQUENCE</scope>
</reference>
<keyword evidence="1" id="KW-1133">Transmembrane helix</keyword>
<accession>A0A8T0EQS0</accession>
<sequence>MLSKFANNIGYFFLILILCSGIIFKNGLSEKLASPTNVPYEKIYRFHNSESFVPKIVQPNRADICNDDACMHGKCEVLAKIFRCRATKITGLRCEDRIQTKSDKQLLWQMIQTLIMLFMLILRCHLLENFNSRILLPFINLLVDGATGKGFVNGSVLKSN</sequence>
<reference evidence="2" key="2">
    <citation type="submission" date="2020-06" db="EMBL/GenBank/DDBJ databases">
        <authorList>
            <person name="Sheffer M."/>
        </authorList>
    </citation>
    <scope>NUCLEOTIDE SEQUENCE</scope>
</reference>
<proteinExistence type="predicted"/>
<feature type="transmembrane region" description="Helical" evidence="1">
    <location>
        <begin position="106"/>
        <end position="122"/>
    </location>
</feature>
<dbReference type="Proteomes" id="UP000807504">
    <property type="component" value="Unassembled WGS sequence"/>
</dbReference>
<comment type="caution">
    <text evidence="2">The sequence shown here is derived from an EMBL/GenBank/DDBJ whole genome shotgun (WGS) entry which is preliminary data.</text>
</comment>
<keyword evidence="1" id="KW-0812">Transmembrane</keyword>
<keyword evidence="3" id="KW-1185">Reference proteome</keyword>
<feature type="transmembrane region" description="Helical" evidence="1">
    <location>
        <begin position="6"/>
        <end position="24"/>
    </location>
</feature>
<dbReference type="AlphaFoldDB" id="A0A8T0EQS0"/>
<protein>
    <submittedName>
        <fullName evidence="2">Uncharacterized protein</fullName>
    </submittedName>
</protein>
<name>A0A8T0EQS0_ARGBR</name>
<keyword evidence="1" id="KW-0472">Membrane</keyword>
<evidence type="ECO:0000313" key="2">
    <source>
        <dbReference type="EMBL" id="KAF8777711.1"/>
    </source>
</evidence>